<evidence type="ECO:0000256" key="1">
    <source>
        <dbReference type="SAM" id="Phobius"/>
    </source>
</evidence>
<evidence type="ECO:0000259" key="3">
    <source>
        <dbReference type="Pfam" id="PF16344"/>
    </source>
</evidence>
<keyword evidence="1" id="KW-1133">Transmembrane helix</keyword>
<proteinExistence type="predicted"/>
<dbReference type="InterPro" id="IPR012373">
    <property type="entry name" value="Ferrdict_sens_TM"/>
</dbReference>
<accession>A0A4U1CF52</accession>
<dbReference type="EMBL" id="SWBQ01000005">
    <property type="protein sequence ID" value="TKC04213.1"/>
    <property type="molecule type" value="Genomic_DNA"/>
</dbReference>
<reference evidence="4 5" key="1">
    <citation type="submission" date="2019-04" db="EMBL/GenBank/DDBJ databases">
        <title>Pedobacter sp. RP-3-15 sp. nov., isolated from Arctic soil.</title>
        <authorList>
            <person name="Dahal R.H."/>
            <person name="Kim D.-U."/>
        </authorList>
    </citation>
    <scope>NUCLEOTIDE SEQUENCE [LARGE SCALE GENOMIC DNA]</scope>
    <source>
        <strain evidence="4 5">RP-3-15</strain>
    </source>
</reference>
<dbReference type="FunFam" id="2.60.120.1440:FF:000001">
    <property type="entry name" value="Putative anti-sigma factor"/>
    <property type="match status" value="1"/>
</dbReference>
<dbReference type="Gene3D" id="2.60.120.1440">
    <property type="match status" value="1"/>
</dbReference>
<dbReference type="AlphaFoldDB" id="A0A4U1CF52"/>
<dbReference type="GO" id="GO:0016989">
    <property type="term" value="F:sigma factor antagonist activity"/>
    <property type="evidence" value="ECO:0007669"/>
    <property type="project" value="TreeGrafter"/>
</dbReference>
<protein>
    <submittedName>
        <fullName evidence="4">FecR family protein</fullName>
    </submittedName>
</protein>
<feature type="domain" description="Protein FecR C-terminal" evidence="3">
    <location>
        <begin position="324"/>
        <end position="393"/>
    </location>
</feature>
<feature type="transmembrane region" description="Helical" evidence="1">
    <location>
        <begin position="93"/>
        <end position="111"/>
    </location>
</feature>
<organism evidence="4 5">
    <name type="scientific">Pedobacter frigoris</name>
    <dbReference type="NCBI Taxonomy" id="2571272"/>
    <lineage>
        <taxon>Bacteria</taxon>
        <taxon>Pseudomonadati</taxon>
        <taxon>Bacteroidota</taxon>
        <taxon>Sphingobacteriia</taxon>
        <taxon>Sphingobacteriales</taxon>
        <taxon>Sphingobacteriaceae</taxon>
        <taxon>Pedobacter</taxon>
    </lineage>
</organism>
<dbReference type="PANTHER" id="PTHR30273">
    <property type="entry name" value="PERIPLASMIC SIGNAL SENSOR AND SIGMA FACTOR ACTIVATOR FECR-RELATED"/>
    <property type="match status" value="1"/>
</dbReference>
<comment type="caution">
    <text evidence="4">The sequence shown here is derived from an EMBL/GenBank/DDBJ whole genome shotgun (WGS) entry which is preliminary data.</text>
</comment>
<keyword evidence="5" id="KW-1185">Reference proteome</keyword>
<keyword evidence="1" id="KW-0812">Transmembrane</keyword>
<dbReference type="Proteomes" id="UP000307244">
    <property type="component" value="Unassembled WGS sequence"/>
</dbReference>
<evidence type="ECO:0000259" key="2">
    <source>
        <dbReference type="Pfam" id="PF04773"/>
    </source>
</evidence>
<dbReference type="PANTHER" id="PTHR30273:SF2">
    <property type="entry name" value="PROTEIN FECR"/>
    <property type="match status" value="1"/>
</dbReference>
<evidence type="ECO:0000313" key="4">
    <source>
        <dbReference type="EMBL" id="TKC04213.1"/>
    </source>
</evidence>
<dbReference type="InterPro" id="IPR032508">
    <property type="entry name" value="FecR_C"/>
</dbReference>
<dbReference type="OrthoDB" id="1099963at2"/>
<keyword evidence="1" id="KW-0472">Membrane</keyword>
<dbReference type="RefSeq" id="WP_136837206.1">
    <property type="nucleotide sequence ID" value="NZ_SWBQ01000005.1"/>
</dbReference>
<gene>
    <name evidence="4" type="ORF">FA047_16575</name>
</gene>
<name>A0A4U1CF52_9SPHI</name>
<dbReference type="Gene3D" id="3.55.50.30">
    <property type="match status" value="1"/>
</dbReference>
<feature type="domain" description="FecR protein" evidence="2">
    <location>
        <begin position="189"/>
        <end position="284"/>
    </location>
</feature>
<evidence type="ECO:0000313" key="5">
    <source>
        <dbReference type="Proteomes" id="UP000307244"/>
    </source>
</evidence>
<dbReference type="Pfam" id="PF04773">
    <property type="entry name" value="FecR"/>
    <property type="match status" value="1"/>
</dbReference>
<sequence>MNIDQSRIKSLFQKHLQGTASPEEIRELFDQIGQEKSDEEILSSLDSELMETDPLNPYEKERWDAVFVKVKDDVSAIEEEVPVRRRKFGYGKVGIAAAVATIIISAGIWFLKNPAKENPDQQSAYMNDVAPGKQGATLTLANGKKIRLTDAANGELAKEAGVIITKTANGQLIYEIKNENTVSDKINILTTDNGETYQVRLPDGSSVWLNAASTLKYPASFAKLKDRRVELSGEGYFEIAKDKAHPFIVKTAGQEVEVLGTHFNINSYNDEPAVATTLLEGSVKVTSGDQKQIIKPGEQAVNNGATIKIAKVNIDNITDWKDGDFNFERADFKSVMRKVSRWYNVEVIYDEGVPNDIESLGWVSREKSLSNVLKAIENSGQVHFKIEGRKLYVSK</sequence>
<dbReference type="Pfam" id="PF16344">
    <property type="entry name" value="FecR_C"/>
    <property type="match status" value="1"/>
</dbReference>
<dbReference type="InterPro" id="IPR006860">
    <property type="entry name" value="FecR"/>
</dbReference>